<proteinExistence type="inferred from homology"/>
<evidence type="ECO:0000256" key="3">
    <source>
        <dbReference type="ARBA" id="ARBA00022741"/>
    </source>
</evidence>
<keyword evidence="4" id="KW-0862">Zinc</keyword>
<dbReference type="SUPFAM" id="SSF52374">
    <property type="entry name" value="Nucleotidylyl transferase"/>
    <property type="match status" value="1"/>
</dbReference>
<evidence type="ECO:0000256" key="1">
    <source>
        <dbReference type="ARBA" id="ARBA00022598"/>
    </source>
</evidence>
<dbReference type="PROSITE" id="PS00178">
    <property type="entry name" value="AA_TRNA_LIGASE_I"/>
    <property type="match status" value="1"/>
</dbReference>
<dbReference type="EMBL" id="JAPFPW010000002">
    <property type="protein sequence ID" value="MCW7752843.1"/>
    <property type="molecule type" value="Genomic_DNA"/>
</dbReference>
<keyword evidence="10" id="KW-1185">Reference proteome</keyword>
<dbReference type="InterPro" id="IPR049940">
    <property type="entry name" value="GluQ/Sye"/>
</dbReference>
<evidence type="ECO:0000313" key="10">
    <source>
        <dbReference type="Proteomes" id="UP001209681"/>
    </source>
</evidence>
<dbReference type="Gene3D" id="3.40.50.620">
    <property type="entry name" value="HUPs"/>
    <property type="match status" value="1"/>
</dbReference>
<keyword evidence="3 7" id="KW-0547">Nucleotide-binding</keyword>
<evidence type="ECO:0000256" key="5">
    <source>
        <dbReference type="ARBA" id="ARBA00022840"/>
    </source>
</evidence>
<evidence type="ECO:0000256" key="7">
    <source>
        <dbReference type="RuleBase" id="RU363037"/>
    </source>
</evidence>
<organism evidence="9 10">
    <name type="scientific">Desulfobotulus pelophilus</name>
    <dbReference type="NCBI Taxonomy" id="2823377"/>
    <lineage>
        <taxon>Bacteria</taxon>
        <taxon>Pseudomonadati</taxon>
        <taxon>Thermodesulfobacteriota</taxon>
        <taxon>Desulfobacteria</taxon>
        <taxon>Desulfobacterales</taxon>
        <taxon>Desulfobacteraceae</taxon>
        <taxon>Desulfobotulus</taxon>
    </lineage>
</organism>
<evidence type="ECO:0000256" key="2">
    <source>
        <dbReference type="ARBA" id="ARBA00022723"/>
    </source>
</evidence>
<dbReference type="Proteomes" id="UP001209681">
    <property type="component" value="Unassembled WGS sequence"/>
</dbReference>
<sequence length="309" mass="34738">MVPHKGPLVSRLAPTPSGFLHAGNALNFIVTWLLVRKQKGLLNLRIDDMDGIRTRWDVVEDIFYSLEWLGLDWDGGPAGPDDFFTHFSLMHRMDEYRCTLDDLMARGQAYCCDCSRKSVAAISFGRGYPGLCREREIGFLAGKTSVRLRVPEETRIRVADQDFWLDRCFGDFVLWRKENFAAYQLASVLEDSRMGVNCIVRGADLMDSTAAQLFLADRLGLQSFPDTFFLHHGLILGDGGEKLSKSRGAYALNDMRESGASPSLIFTMVASFLNLRHDGVSSLRVLQELFDESFPYPESVASLLCKAAW</sequence>
<dbReference type="GO" id="GO:0016874">
    <property type="term" value="F:ligase activity"/>
    <property type="evidence" value="ECO:0007669"/>
    <property type="project" value="UniProtKB-KW"/>
</dbReference>
<protein>
    <submittedName>
        <fullName evidence="9">Glutamate--tRNA ligase family protein</fullName>
    </submittedName>
</protein>
<gene>
    <name evidence="9" type="ORF">OOT00_02470</name>
</gene>
<keyword evidence="7" id="KW-0648">Protein biosynthesis</keyword>
<comment type="similarity">
    <text evidence="7">Belongs to the class-I aminoacyl-tRNA synthetase family.</text>
</comment>
<name>A0ABT3N5W2_9BACT</name>
<comment type="caution">
    <text evidence="9">The sequence shown here is derived from an EMBL/GenBank/DDBJ whole genome shotgun (WGS) entry which is preliminary data.</text>
</comment>
<keyword evidence="1 7" id="KW-0436">Ligase</keyword>
<keyword evidence="6 7" id="KW-0030">Aminoacyl-tRNA synthetase</keyword>
<dbReference type="PANTHER" id="PTHR43311:SF1">
    <property type="entry name" value="GLUTAMYL-Q TRNA(ASP) SYNTHETASE"/>
    <property type="match status" value="1"/>
</dbReference>
<evidence type="ECO:0000256" key="6">
    <source>
        <dbReference type="ARBA" id="ARBA00023146"/>
    </source>
</evidence>
<dbReference type="PANTHER" id="PTHR43311">
    <property type="entry name" value="GLUTAMATE--TRNA LIGASE"/>
    <property type="match status" value="1"/>
</dbReference>
<evidence type="ECO:0000256" key="4">
    <source>
        <dbReference type="ARBA" id="ARBA00022833"/>
    </source>
</evidence>
<feature type="domain" description="Glutamyl/glutaminyl-tRNA synthetase class Ib catalytic" evidence="8">
    <location>
        <begin position="142"/>
        <end position="270"/>
    </location>
</feature>
<reference evidence="9 10" key="1">
    <citation type="submission" date="2022-11" db="EMBL/GenBank/DDBJ databases">
        <title>Desulfobotulus tamanensis H1 sp. nov. - anaerobic, alkaliphilic, sulphate reducing bacterium isolated from terrestrial mud volcano.</title>
        <authorList>
            <person name="Frolova A."/>
            <person name="Merkel A.Y."/>
            <person name="Slobodkin A.I."/>
        </authorList>
    </citation>
    <scope>NUCLEOTIDE SEQUENCE [LARGE SCALE GENOMIC DNA]</scope>
    <source>
        <strain evidence="9 10">H1</strain>
    </source>
</reference>
<dbReference type="RefSeq" id="WP_265423704.1">
    <property type="nucleotide sequence ID" value="NZ_JAPFPW010000002.1"/>
</dbReference>
<dbReference type="InterPro" id="IPR001412">
    <property type="entry name" value="aa-tRNA-synth_I_CS"/>
</dbReference>
<dbReference type="InterPro" id="IPR020058">
    <property type="entry name" value="Glu/Gln-tRNA-synth_Ib_cat-dom"/>
</dbReference>
<feature type="domain" description="Glutamyl/glutaminyl-tRNA synthetase class Ib catalytic" evidence="8">
    <location>
        <begin position="9"/>
        <end position="117"/>
    </location>
</feature>
<dbReference type="InterPro" id="IPR014729">
    <property type="entry name" value="Rossmann-like_a/b/a_fold"/>
</dbReference>
<keyword evidence="2" id="KW-0479">Metal-binding</keyword>
<dbReference type="InterPro" id="IPR000924">
    <property type="entry name" value="Glu/Gln-tRNA-synth"/>
</dbReference>
<accession>A0ABT3N5W2</accession>
<dbReference type="Pfam" id="PF00749">
    <property type="entry name" value="tRNA-synt_1c"/>
    <property type="match status" value="2"/>
</dbReference>
<evidence type="ECO:0000259" key="8">
    <source>
        <dbReference type="Pfam" id="PF00749"/>
    </source>
</evidence>
<keyword evidence="5 7" id="KW-0067">ATP-binding</keyword>
<evidence type="ECO:0000313" key="9">
    <source>
        <dbReference type="EMBL" id="MCW7752843.1"/>
    </source>
</evidence>
<dbReference type="PRINTS" id="PR00987">
    <property type="entry name" value="TRNASYNTHGLU"/>
</dbReference>